<dbReference type="InterPro" id="IPR043129">
    <property type="entry name" value="ATPase_NBD"/>
</dbReference>
<dbReference type="InterPro" id="IPR050273">
    <property type="entry name" value="GppA/Ppx_hydrolase"/>
</dbReference>
<evidence type="ECO:0000256" key="1">
    <source>
        <dbReference type="ARBA" id="ARBA00007125"/>
    </source>
</evidence>
<comment type="similarity">
    <text evidence="1">Belongs to the GppA/Ppx family.</text>
</comment>
<dbReference type="PANTHER" id="PTHR30005:SF0">
    <property type="entry name" value="RETROGRADE REGULATION PROTEIN 2"/>
    <property type="match status" value="1"/>
</dbReference>
<reference evidence="3" key="1">
    <citation type="journal article" date="2021" name="PeerJ">
        <title>Extensive microbial diversity within the chicken gut microbiome revealed by metagenomics and culture.</title>
        <authorList>
            <person name="Gilroy R."/>
            <person name="Ravi A."/>
            <person name="Getino M."/>
            <person name="Pursley I."/>
            <person name="Horton D.L."/>
            <person name="Alikhan N.F."/>
            <person name="Baker D."/>
            <person name="Gharbi K."/>
            <person name="Hall N."/>
            <person name="Watson M."/>
            <person name="Adriaenssens E.M."/>
            <person name="Foster-Nyarko E."/>
            <person name="Jarju S."/>
            <person name="Secka A."/>
            <person name="Antonio M."/>
            <person name="Oren A."/>
            <person name="Chaudhuri R.R."/>
            <person name="La Ragione R."/>
            <person name="Hildebrand F."/>
            <person name="Pallen M.J."/>
        </authorList>
    </citation>
    <scope>NUCLEOTIDE SEQUENCE</scope>
    <source>
        <strain evidence="3">26628</strain>
    </source>
</reference>
<dbReference type="AlphaFoldDB" id="A0A9D1VUG1"/>
<reference evidence="3" key="2">
    <citation type="submission" date="2021-04" db="EMBL/GenBank/DDBJ databases">
        <authorList>
            <person name="Gilroy R."/>
        </authorList>
    </citation>
    <scope>NUCLEOTIDE SEQUENCE</scope>
    <source>
        <strain evidence="3">26628</strain>
    </source>
</reference>
<dbReference type="EMBL" id="DXFD01000082">
    <property type="protein sequence ID" value="HIX47086.1"/>
    <property type="molecule type" value="Genomic_DNA"/>
</dbReference>
<evidence type="ECO:0000313" key="4">
    <source>
        <dbReference type="Proteomes" id="UP000824249"/>
    </source>
</evidence>
<name>A0A9D1VUG1_9FIRM</name>
<dbReference type="SUPFAM" id="SSF53067">
    <property type="entry name" value="Actin-like ATPase domain"/>
    <property type="match status" value="2"/>
</dbReference>
<organism evidence="3 4">
    <name type="scientific">Candidatus Borkfalkia faecigallinarum</name>
    <dbReference type="NCBI Taxonomy" id="2838509"/>
    <lineage>
        <taxon>Bacteria</taxon>
        <taxon>Bacillati</taxon>
        <taxon>Bacillota</taxon>
        <taxon>Clostridia</taxon>
        <taxon>Christensenellales</taxon>
        <taxon>Christensenellaceae</taxon>
        <taxon>Candidatus Borkfalkia</taxon>
    </lineage>
</organism>
<gene>
    <name evidence="3" type="ORF">H9737_05285</name>
</gene>
<evidence type="ECO:0000259" key="2">
    <source>
        <dbReference type="Pfam" id="PF02541"/>
    </source>
</evidence>
<dbReference type="PANTHER" id="PTHR30005">
    <property type="entry name" value="EXOPOLYPHOSPHATASE"/>
    <property type="match status" value="1"/>
</dbReference>
<dbReference type="Gene3D" id="3.30.420.150">
    <property type="entry name" value="Exopolyphosphatase. Domain 2"/>
    <property type="match status" value="1"/>
</dbReference>
<protein>
    <recommendedName>
        <fullName evidence="2">Ppx/GppA phosphatase N-terminal domain-containing protein</fullName>
    </recommendedName>
</protein>
<comment type="caution">
    <text evidence="3">The sequence shown here is derived from an EMBL/GenBank/DDBJ whole genome shotgun (WGS) entry which is preliminary data.</text>
</comment>
<evidence type="ECO:0000313" key="3">
    <source>
        <dbReference type="EMBL" id="HIX47086.1"/>
    </source>
</evidence>
<sequence length="288" mass="29654">MKSAAIDIGSNSVRLLLWADGRALYKKTDTTRLGEGLARTGELSAQAMARTADAVARFCAEAKGAGAGRVAAFATAAVRGARNKEEFIRLVRERCGLDVDVLSGEREALAALAGALGGREGGVVDVGGASTELTVRGGGSVYARSADIGAVRLKDLCGEDAAALSALIGEKLALFADAPACPFLVAVGGTATSLAALEKQVVPYDPARIEGTVLTADAAEGWGRRLLSLSQEERLRLPGMDVRRADILGGGALLLAAAARRAGADRFTVSERDNLEGYLALTQGGERA</sequence>
<dbReference type="Gene3D" id="3.30.420.40">
    <property type="match status" value="1"/>
</dbReference>
<dbReference type="Proteomes" id="UP000824249">
    <property type="component" value="Unassembled WGS sequence"/>
</dbReference>
<dbReference type="InterPro" id="IPR003695">
    <property type="entry name" value="Ppx_GppA_N"/>
</dbReference>
<dbReference type="GO" id="GO:0016462">
    <property type="term" value="F:pyrophosphatase activity"/>
    <property type="evidence" value="ECO:0007669"/>
    <property type="project" value="TreeGrafter"/>
</dbReference>
<feature type="domain" description="Ppx/GppA phosphatase N-terminal" evidence="2">
    <location>
        <begin position="24"/>
        <end position="273"/>
    </location>
</feature>
<dbReference type="Pfam" id="PF02541">
    <property type="entry name" value="Ppx-GppA"/>
    <property type="match status" value="1"/>
</dbReference>
<proteinExistence type="inferred from homology"/>
<accession>A0A9D1VUG1</accession>
<dbReference type="CDD" id="cd24054">
    <property type="entry name" value="ASKHA_NBD_AaPPX-GppA_MtPPX2-like"/>
    <property type="match status" value="1"/>
</dbReference>